<evidence type="ECO:0000313" key="2">
    <source>
        <dbReference type="Proteomes" id="UP001203410"/>
    </source>
</evidence>
<dbReference type="Proteomes" id="UP001203410">
    <property type="component" value="Unassembled WGS sequence"/>
</dbReference>
<dbReference type="RefSeq" id="WP_249904770.1">
    <property type="nucleotide sequence ID" value="NZ_JAMGBA010000002.1"/>
</dbReference>
<keyword evidence="2" id="KW-1185">Reference proteome</keyword>
<accession>A0ABT0RWR3</accession>
<sequence length="136" mass="15093">MAAAGYSARPLAQKLGLKPGMRAWFQDVPDAVRAAIDRDAPSLQRLSLPEPPIEFAHIFVTSCAVLDCELRMLLPLLDPAGMIWVSWPKKASKVPTDITEDVIREVALPLQLVDVKVCAVDEIWSGLKLVIRKEHR</sequence>
<dbReference type="EMBL" id="JAMGBA010000002">
    <property type="protein sequence ID" value="MCL6699351.1"/>
    <property type="molecule type" value="Genomic_DNA"/>
</dbReference>
<proteinExistence type="predicted"/>
<evidence type="ECO:0000313" key="1">
    <source>
        <dbReference type="EMBL" id="MCL6699351.1"/>
    </source>
</evidence>
<gene>
    <name evidence="1" type="ORF">LZ496_11240</name>
</gene>
<reference evidence="1 2" key="1">
    <citation type="submission" date="2022-05" db="EMBL/GenBank/DDBJ databases">
        <authorList>
            <person name="Jo J.-H."/>
            <person name="Im W.-T."/>
        </authorList>
    </citation>
    <scope>NUCLEOTIDE SEQUENCE [LARGE SCALE GENOMIC DNA]</scope>
    <source>
        <strain evidence="1 2">NSE70-1</strain>
    </source>
</reference>
<organism evidence="1 2">
    <name type="scientific">Sphingomonas caseinilyticus</name>
    <dbReference type="NCBI Taxonomy" id="2908205"/>
    <lineage>
        <taxon>Bacteria</taxon>
        <taxon>Pseudomonadati</taxon>
        <taxon>Pseudomonadota</taxon>
        <taxon>Alphaproteobacteria</taxon>
        <taxon>Sphingomonadales</taxon>
        <taxon>Sphingomonadaceae</taxon>
        <taxon>Sphingomonas</taxon>
    </lineage>
</organism>
<name>A0ABT0RWR3_9SPHN</name>
<comment type="caution">
    <text evidence="1">The sequence shown here is derived from an EMBL/GenBank/DDBJ whole genome shotgun (WGS) entry which is preliminary data.</text>
</comment>
<protein>
    <submittedName>
        <fullName evidence="1">DUF3052 domain-containing protein</fullName>
    </submittedName>
</protein>